<proteinExistence type="predicted"/>
<evidence type="ECO:0000313" key="3">
    <source>
        <dbReference type="Proteomes" id="UP000632454"/>
    </source>
</evidence>
<accession>A0ABQ1UZ65</accession>
<comment type="caution">
    <text evidence="2">The sequence shown here is derived from an EMBL/GenBank/DDBJ whole genome shotgun (WGS) entry which is preliminary data.</text>
</comment>
<reference evidence="3" key="1">
    <citation type="journal article" date="2019" name="Int. J. Syst. Evol. Microbiol.">
        <title>The Global Catalogue of Microorganisms (GCM) 10K type strain sequencing project: providing services to taxonomists for standard genome sequencing and annotation.</title>
        <authorList>
            <consortium name="The Broad Institute Genomics Platform"/>
            <consortium name="The Broad Institute Genome Sequencing Center for Infectious Disease"/>
            <person name="Wu L."/>
            <person name="Ma J."/>
        </authorList>
    </citation>
    <scope>NUCLEOTIDE SEQUENCE [LARGE SCALE GENOMIC DNA]</scope>
    <source>
        <strain evidence="3">CCM 7855</strain>
    </source>
</reference>
<evidence type="ECO:0000313" key="2">
    <source>
        <dbReference type="EMBL" id="GGF31453.1"/>
    </source>
</evidence>
<dbReference type="SUPFAM" id="SSF52777">
    <property type="entry name" value="CoA-dependent acyltransferases"/>
    <property type="match status" value="2"/>
</dbReference>
<dbReference type="EMBL" id="BMCS01000002">
    <property type="protein sequence ID" value="GGF31453.1"/>
    <property type="molecule type" value="Genomic_DNA"/>
</dbReference>
<evidence type="ECO:0000259" key="1">
    <source>
        <dbReference type="Pfam" id="PF00668"/>
    </source>
</evidence>
<organism evidence="2 3">
    <name type="scientific">Williamsia phyllosphaerae</name>
    <dbReference type="NCBI Taxonomy" id="885042"/>
    <lineage>
        <taxon>Bacteria</taxon>
        <taxon>Bacillati</taxon>
        <taxon>Actinomycetota</taxon>
        <taxon>Actinomycetes</taxon>
        <taxon>Mycobacteriales</taxon>
        <taxon>Nocardiaceae</taxon>
        <taxon>Williamsia</taxon>
    </lineage>
</organism>
<gene>
    <name evidence="2" type="ORF">GCM10007298_29120</name>
</gene>
<dbReference type="Pfam" id="PF00668">
    <property type="entry name" value="Condensation"/>
    <property type="match status" value="1"/>
</dbReference>
<feature type="domain" description="Condensation" evidence="1">
    <location>
        <begin position="64"/>
        <end position="380"/>
    </location>
</feature>
<dbReference type="InterPro" id="IPR001242">
    <property type="entry name" value="Condensation_dom"/>
</dbReference>
<dbReference type="PANTHER" id="PTHR45527:SF1">
    <property type="entry name" value="FATTY ACID SYNTHASE"/>
    <property type="match status" value="1"/>
</dbReference>
<dbReference type="Proteomes" id="UP000632454">
    <property type="component" value="Unassembled WGS sequence"/>
</dbReference>
<dbReference type="InterPro" id="IPR023213">
    <property type="entry name" value="CAT-like_dom_sf"/>
</dbReference>
<dbReference type="Gene3D" id="3.30.559.30">
    <property type="entry name" value="Nonribosomal peptide synthetase, condensation domain"/>
    <property type="match status" value="1"/>
</dbReference>
<dbReference type="RefSeq" id="WP_188490697.1">
    <property type="nucleotide sequence ID" value="NZ_BMCS01000002.1"/>
</dbReference>
<keyword evidence="3" id="KW-1185">Reference proteome</keyword>
<dbReference type="Gene3D" id="3.30.559.10">
    <property type="entry name" value="Chloramphenicol acetyltransferase-like domain"/>
    <property type="match status" value="1"/>
</dbReference>
<name>A0ABQ1UZ65_9NOCA</name>
<protein>
    <recommendedName>
        <fullName evidence="1">Condensation domain-containing protein</fullName>
    </recommendedName>
</protein>
<sequence length="482" mass="53275">MEFTELADYPLPAGHLTEWTPRLVDGENAWVHDTRPLSYLHEDYCGRGSTCHPPVDSEDGHHRGSWLGAAFEIPHPHDPDAVARALTVWMRRHEVFRTTVTETRDDNDVRLSRRSVADVEVSGADIGHMRTGTRVHEHLVDLFERLSPLRWPHCLAVTIAQDDPDADSFVLVFGADHSVMDAYSMLLAIGEIQRIYECELAGEDPELPTAGSHLDFSVDERVVGRSLDARHRAVDVWSRYLARDDGRFPAFPLPVAGPSSSHRRHQSGTSSWVLSAAQSDAINRRARESGHSMQSAVLAALALTTRTVAGADVTRFAMPMHTRNQAQYVSSVGWFVGMIPIELDVRGVESFDDCLSRAGHAVTEHKDLAQFPYPRIAELIGVEEVPRFVVSYVDARFIPAAQDWSRWGARTLRGAAESDDEVYLWIVRSPKGISVSARFPSNPVATAGVHDYLNSFTAVMARLAAAGSETTRLSADDLVAAS</sequence>
<dbReference type="PANTHER" id="PTHR45527">
    <property type="entry name" value="NONRIBOSOMAL PEPTIDE SYNTHETASE"/>
    <property type="match status" value="1"/>
</dbReference>